<gene>
    <name evidence="2" type="ORF">MGAL_10B033257</name>
</gene>
<dbReference type="EMBL" id="UYJE01006663">
    <property type="protein sequence ID" value="VDI47888.1"/>
    <property type="molecule type" value="Genomic_DNA"/>
</dbReference>
<dbReference type="OrthoDB" id="5962960at2759"/>
<feature type="domain" description="Death" evidence="1">
    <location>
        <begin position="307"/>
        <end position="386"/>
    </location>
</feature>
<organism evidence="2 3">
    <name type="scientific">Mytilus galloprovincialis</name>
    <name type="common">Mediterranean mussel</name>
    <dbReference type="NCBI Taxonomy" id="29158"/>
    <lineage>
        <taxon>Eukaryota</taxon>
        <taxon>Metazoa</taxon>
        <taxon>Spiralia</taxon>
        <taxon>Lophotrochozoa</taxon>
        <taxon>Mollusca</taxon>
        <taxon>Bivalvia</taxon>
        <taxon>Autobranchia</taxon>
        <taxon>Pteriomorphia</taxon>
        <taxon>Mytilida</taxon>
        <taxon>Mytiloidea</taxon>
        <taxon>Mytilidae</taxon>
        <taxon>Mytilinae</taxon>
        <taxon>Mytilus</taxon>
    </lineage>
</organism>
<dbReference type="Proteomes" id="UP000596742">
    <property type="component" value="Unassembled WGS sequence"/>
</dbReference>
<accession>A0A8B6FH77</accession>
<evidence type="ECO:0000313" key="2">
    <source>
        <dbReference type="EMBL" id="VDI47888.1"/>
    </source>
</evidence>
<dbReference type="InterPro" id="IPR011029">
    <property type="entry name" value="DEATH-like_dom_sf"/>
</dbReference>
<dbReference type="InterPro" id="IPR000488">
    <property type="entry name" value="Death_dom"/>
</dbReference>
<protein>
    <recommendedName>
        <fullName evidence="1">Death domain-containing protein</fullName>
    </recommendedName>
</protein>
<keyword evidence="3" id="KW-1185">Reference proteome</keyword>
<dbReference type="Pfam" id="PF00531">
    <property type="entry name" value="Death"/>
    <property type="match status" value="1"/>
</dbReference>
<proteinExistence type="predicted"/>
<sequence>MANKCSAQTAIIMAYRFVEEVIPPALTYRFLASFVTMWEVKIYKGSRMLFSNLLVVEIDKNHDVAVEVEGKRVIVFLIHTENVEHIVPTLGSAIQECLTAAIHRISEFYSLLSGHEDANVKQVIPFEIDFGVVCKSWFSSSICFFPHKDMATAGRFKCQNGKSHEVKHLSIWFAEKVSSEKCEDTCPGLERVALEQCPLNQHIRRLVAEIDPYKCRNIIVHLGVTINTWENLEYQFQHQNPDDLKFMAVLKWKEENKDASFSKLQEALEECDLNRHILCQVLRDIDPEMHKEYLDKYSSKIREKTPSISVLRCIANHIGESSLQLGIELGLDIVEIQHIQCQFKDKLLDQNREILRRWKQNKNISKPTVENLVKTLCRIGKKKMFRWSSFLSYISYNNKIRVNVVWLVIFLIIVRAQKRFLSIGFSSTPVGYYAYLRNQNNRKGYA</sequence>
<dbReference type="SUPFAM" id="SSF47986">
    <property type="entry name" value="DEATH domain"/>
    <property type="match status" value="1"/>
</dbReference>
<reference evidence="2" key="1">
    <citation type="submission" date="2018-11" db="EMBL/GenBank/DDBJ databases">
        <authorList>
            <person name="Alioto T."/>
            <person name="Alioto T."/>
        </authorList>
    </citation>
    <scope>NUCLEOTIDE SEQUENCE</scope>
</reference>
<dbReference type="PROSITE" id="PS50017">
    <property type="entry name" value="DEATH_DOMAIN"/>
    <property type="match status" value="1"/>
</dbReference>
<dbReference type="GO" id="GO:0007165">
    <property type="term" value="P:signal transduction"/>
    <property type="evidence" value="ECO:0007669"/>
    <property type="project" value="InterPro"/>
</dbReference>
<dbReference type="Gene3D" id="1.10.533.10">
    <property type="entry name" value="Death Domain, Fas"/>
    <property type="match status" value="2"/>
</dbReference>
<name>A0A8B6FH77_MYTGA</name>
<dbReference type="CDD" id="cd01670">
    <property type="entry name" value="Death"/>
    <property type="match status" value="1"/>
</dbReference>
<dbReference type="AlphaFoldDB" id="A0A8B6FH77"/>
<evidence type="ECO:0000313" key="3">
    <source>
        <dbReference type="Proteomes" id="UP000596742"/>
    </source>
</evidence>
<comment type="caution">
    <text evidence="2">The sequence shown here is derived from an EMBL/GenBank/DDBJ whole genome shotgun (WGS) entry which is preliminary data.</text>
</comment>
<evidence type="ECO:0000259" key="1">
    <source>
        <dbReference type="PROSITE" id="PS50017"/>
    </source>
</evidence>